<dbReference type="InterPro" id="IPR033694">
    <property type="entry name" value="PGPEP1_Cys_AS"/>
</dbReference>
<dbReference type="GO" id="GO:0016920">
    <property type="term" value="F:pyroglutamyl-peptidase activity"/>
    <property type="evidence" value="ECO:0007669"/>
    <property type="project" value="UniProtKB-EC"/>
</dbReference>
<dbReference type="RefSeq" id="WP_171220340.1">
    <property type="nucleotide sequence ID" value="NZ_JABEPP010000006.1"/>
</dbReference>
<name>A0A849IEM7_9HYPH</name>
<evidence type="ECO:0000256" key="3">
    <source>
        <dbReference type="ARBA" id="ARBA00022670"/>
    </source>
</evidence>
<evidence type="ECO:0000256" key="1">
    <source>
        <dbReference type="ARBA" id="ARBA00006641"/>
    </source>
</evidence>
<keyword evidence="4" id="KW-0378">Hydrolase</keyword>
<evidence type="ECO:0000256" key="2">
    <source>
        <dbReference type="ARBA" id="ARBA00022490"/>
    </source>
</evidence>
<gene>
    <name evidence="7" type="ORF">HJG44_21285</name>
</gene>
<keyword evidence="2" id="KW-0963">Cytoplasm</keyword>
<evidence type="ECO:0000256" key="5">
    <source>
        <dbReference type="ARBA" id="ARBA00022807"/>
    </source>
</evidence>
<evidence type="ECO:0000313" key="7">
    <source>
        <dbReference type="EMBL" id="NNM74899.1"/>
    </source>
</evidence>
<dbReference type="EMBL" id="JABEPP010000006">
    <property type="protein sequence ID" value="NNM74899.1"/>
    <property type="molecule type" value="Genomic_DNA"/>
</dbReference>
<accession>A0A849IEM7</accession>
<sequence length="208" mass="23222">MRRLLVTGFGPFPSMPRNPSAAAARAVAGSPRWRLRGVAARPVILTTAYAALPRELDPALSERPDAVLMIGVAGRSKRVRVEWRATGRRSMLFPDVAGERAETPTASGRRTIRKSPLPPDKMLRVLRRHHLPSRLSRDAGRYLCNAAYYRALGTGLPVLFIHIPRTPDPDRPRRTSGPRQTARWPERLAVALAEIAMEMLREGRRGTR</sequence>
<protein>
    <recommendedName>
        <fullName evidence="6">Pyroglutamyl-peptidase I</fullName>
        <ecNumber evidence="6">3.4.19.3</ecNumber>
    </recommendedName>
</protein>
<keyword evidence="8" id="KW-1185">Reference proteome</keyword>
<comment type="caution">
    <text evidence="7">The sequence shown here is derived from an EMBL/GenBank/DDBJ whole genome shotgun (WGS) entry which is preliminary data.</text>
</comment>
<keyword evidence="3" id="KW-0645">Protease</keyword>
<keyword evidence="5" id="KW-0788">Thiol protease</keyword>
<dbReference type="AlphaFoldDB" id="A0A849IEM7"/>
<dbReference type="Gene3D" id="3.40.630.20">
    <property type="entry name" value="Peptidase C15, pyroglutamyl peptidase I-like"/>
    <property type="match status" value="1"/>
</dbReference>
<comment type="similarity">
    <text evidence="1">Belongs to the peptidase C15 family.</text>
</comment>
<dbReference type="Proteomes" id="UP000564885">
    <property type="component" value="Unassembled WGS sequence"/>
</dbReference>
<dbReference type="PROSITE" id="PS01334">
    <property type="entry name" value="PYRASE_CYS"/>
    <property type="match status" value="1"/>
</dbReference>
<dbReference type="EC" id="3.4.19.3" evidence="6"/>
<evidence type="ECO:0000313" key="8">
    <source>
        <dbReference type="Proteomes" id="UP000564885"/>
    </source>
</evidence>
<dbReference type="GO" id="GO:0005829">
    <property type="term" value="C:cytosol"/>
    <property type="evidence" value="ECO:0007669"/>
    <property type="project" value="InterPro"/>
</dbReference>
<dbReference type="InterPro" id="IPR036440">
    <property type="entry name" value="Peptidase_C15-like_sf"/>
</dbReference>
<dbReference type="InterPro" id="IPR000816">
    <property type="entry name" value="Peptidase_C15"/>
</dbReference>
<evidence type="ECO:0000256" key="4">
    <source>
        <dbReference type="ARBA" id="ARBA00022801"/>
    </source>
</evidence>
<comment type="catalytic activity">
    <reaction evidence="6">
        <text>Release of an N-terminal pyroglutamyl group from a polypeptide, the second amino acid generally not being Pro.</text>
        <dbReference type="EC" id="3.4.19.3"/>
    </reaction>
</comment>
<dbReference type="InterPro" id="IPR016125">
    <property type="entry name" value="Peptidase_C15-like"/>
</dbReference>
<dbReference type="GO" id="GO:0006508">
    <property type="term" value="P:proteolysis"/>
    <property type="evidence" value="ECO:0007669"/>
    <property type="project" value="UniProtKB-KW"/>
</dbReference>
<dbReference type="PANTHER" id="PTHR23402">
    <property type="entry name" value="PROTEASE FAMILY C15 PYROGLUTAMYL-PEPTIDASE I-RELATED"/>
    <property type="match status" value="1"/>
</dbReference>
<evidence type="ECO:0000256" key="6">
    <source>
        <dbReference type="PROSITE-ProRule" id="PRU10077"/>
    </source>
</evidence>
<proteinExistence type="inferred from homology"/>
<dbReference type="SUPFAM" id="SSF53182">
    <property type="entry name" value="Pyrrolidone carboxyl peptidase (pyroglutamate aminopeptidase)"/>
    <property type="match status" value="1"/>
</dbReference>
<dbReference type="Pfam" id="PF01470">
    <property type="entry name" value="Peptidase_C15"/>
    <property type="match status" value="1"/>
</dbReference>
<dbReference type="PANTHER" id="PTHR23402:SF1">
    <property type="entry name" value="PYROGLUTAMYL-PEPTIDASE I"/>
    <property type="match status" value="1"/>
</dbReference>
<reference evidence="7 8" key="1">
    <citation type="submission" date="2020-04" db="EMBL/GenBank/DDBJ databases">
        <title>Enterovirga sp. isolate from soil.</title>
        <authorList>
            <person name="Chea S."/>
            <person name="Kim D.-U."/>
        </authorList>
    </citation>
    <scope>NUCLEOTIDE SEQUENCE [LARGE SCALE GENOMIC DNA]</scope>
    <source>
        <strain evidence="7 8">DB1703</strain>
    </source>
</reference>
<dbReference type="PRINTS" id="PR00706">
    <property type="entry name" value="PYROGLUPTASE"/>
</dbReference>
<organism evidence="7 8">
    <name type="scientific">Enterovirga aerilata</name>
    <dbReference type="NCBI Taxonomy" id="2730920"/>
    <lineage>
        <taxon>Bacteria</taxon>
        <taxon>Pseudomonadati</taxon>
        <taxon>Pseudomonadota</taxon>
        <taxon>Alphaproteobacteria</taxon>
        <taxon>Hyphomicrobiales</taxon>
        <taxon>Methylobacteriaceae</taxon>
        <taxon>Enterovirga</taxon>
    </lineage>
</organism>
<feature type="active site" evidence="6">
    <location>
        <position position="144"/>
    </location>
</feature>